<sequence>MTKMEIMNQHLIIKNILIQMKLKLPMRNLQEDLDNKDKENNIENSTDMFKPFKQEAIENTQNFSKNNTKLQNQELKLTSLSKNNKEKKNNKKAFKIIRLQIIKNIFQQLNPLINNLHKNNQKTKIFNNKMMI</sequence>
<dbReference type="AlphaFoldDB" id="A0A0V0QU41"/>
<evidence type="ECO:0000313" key="2">
    <source>
        <dbReference type="EMBL" id="KRX05723.1"/>
    </source>
</evidence>
<name>A0A0V0QU41_PSEPJ</name>
<keyword evidence="3" id="KW-1185">Reference proteome</keyword>
<dbReference type="Proteomes" id="UP000054937">
    <property type="component" value="Unassembled WGS sequence"/>
</dbReference>
<keyword evidence="1" id="KW-0175">Coiled coil</keyword>
<protein>
    <submittedName>
        <fullName evidence="2">Uncharacterized protein</fullName>
    </submittedName>
</protein>
<gene>
    <name evidence="2" type="ORF">PPERSA_09863</name>
</gene>
<comment type="caution">
    <text evidence="2">The sequence shown here is derived from an EMBL/GenBank/DDBJ whole genome shotgun (WGS) entry which is preliminary data.</text>
</comment>
<organism evidence="2 3">
    <name type="scientific">Pseudocohnilembus persalinus</name>
    <name type="common">Ciliate</name>
    <dbReference type="NCBI Taxonomy" id="266149"/>
    <lineage>
        <taxon>Eukaryota</taxon>
        <taxon>Sar</taxon>
        <taxon>Alveolata</taxon>
        <taxon>Ciliophora</taxon>
        <taxon>Intramacronucleata</taxon>
        <taxon>Oligohymenophorea</taxon>
        <taxon>Scuticociliatia</taxon>
        <taxon>Philasterida</taxon>
        <taxon>Pseudocohnilembidae</taxon>
        <taxon>Pseudocohnilembus</taxon>
    </lineage>
</organism>
<feature type="coiled-coil region" evidence="1">
    <location>
        <begin position="26"/>
        <end position="90"/>
    </location>
</feature>
<accession>A0A0V0QU41</accession>
<dbReference type="InParanoid" id="A0A0V0QU41"/>
<evidence type="ECO:0000256" key="1">
    <source>
        <dbReference type="SAM" id="Coils"/>
    </source>
</evidence>
<reference evidence="2 3" key="1">
    <citation type="journal article" date="2015" name="Sci. Rep.">
        <title>Genome of the facultative scuticociliatosis pathogen Pseudocohnilembus persalinus provides insight into its virulence through horizontal gene transfer.</title>
        <authorList>
            <person name="Xiong J."/>
            <person name="Wang G."/>
            <person name="Cheng J."/>
            <person name="Tian M."/>
            <person name="Pan X."/>
            <person name="Warren A."/>
            <person name="Jiang C."/>
            <person name="Yuan D."/>
            <person name="Miao W."/>
        </authorList>
    </citation>
    <scope>NUCLEOTIDE SEQUENCE [LARGE SCALE GENOMIC DNA]</scope>
    <source>
        <strain evidence="2">36N120E</strain>
    </source>
</reference>
<evidence type="ECO:0000313" key="3">
    <source>
        <dbReference type="Proteomes" id="UP000054937"/>
    </source>
</evidence>
<dbReference type="EMBL" id="LDAU01000105">
    <property type="protein sequence ID" value="KRX05723.1"/>
    <property type="molecule type" value="Genomic_DNA"/>
</dbReference>
<proteinExistence type="predicted"/>